<keyword evidence="2 5" id="KW-0812">Transmembrane</keyword>
<feature type="domain" description="NnrU" evidence="6">
    <location>
        <begin position="8"/>
        <end position="216"/>
    </location>
</feature>
<dbReference type="OrthoDB" id="7828645at2"/>
<dbReference type="AlphaFoldDB" id="A0A1I5KQI9"/>
<feature type="transmembrane region" description="Helical" evidence="5">
    <location>
        <begin position="193"/>
        <end position="211"/>
    </location>
</feature>
<keyword evidence="3 5" id="KW-1133">Transmembrane helix</keyword>
<evidence type="ECO:0000313" key="7">
    <source>
        <dbReference type="EMBL" id="SFO87235.1"/>
    </source>
</evidence>
<comment type="subcellular location">
    <subcellularLocation>
        <location evidence="1">Membrane</location>
        <topology evidence="1">Multi-pass membrane protein</topology>
    </subcellularLocation>
</comment>
<feature type="transmembrane region" description="Helical" evidence="5">
    <location>
        <begin position="39"/>
        <end position="58"/>
    </location>
</feature>
<evidence type="ECO:0000256" key="5">
    <source>
        <dbReference type="SAM" id="Phobius"/>
    </source>
</evidence>
<keyword evidence="8" id="KW-1185">Reference proteome</keyword>
<evidence type="ECO:0000256" key="3">
    <source>
        <dbReference type="ARBA" id="ARBA00022989"/>
    </source>
</evidence>
<proteinExistence type="predicted"/>
<dbReference type="STRING" id="604088.SAMN04488060_0449"/>
<gene>
    <name evidence="7" type="ORF">SAMN04488060_0449</name>
</gene>
<evidence type="ECO:0000313" key="8">
    <source>
        <dbReference type="Proteomes" id="UP000199331"/>
    </source>
</evidence>
<name>A0A1I5KQI9_9SPHN</name>
<organism evidence="7 8">
    <name type="scientific">Qipengyuania nanhaisediminis</name>
    <dbReference type="NCBI Taxonomy" id="604088"/>
    <lineage>
        <taxon>Bacteria</taxon>
        <taxon>Pseudomonadati</taxon>
        <taxon>Pseudomonadota</taxon>
        <taxon>Alphaproteobacteria</taxon>
        <taxon>Sphingomonadales</taxon>
        <taxon>Erythrobacteraceae</taxon>
        <taxon>Qipengyuania</taxon>
    </lineage>
</organism>
<sequence length="225" mass="24350">MDTALVSLIAASTAFVGTHFALSHPLRGTLVRLLGSGGFMALYSLVAAACMVWMYFAFTSVTSGGLGGSGAIGWIIATALTLPALVLFLGSLRGNPASPAPGAEKFAERDPGGVYLVTRHPMMWGFALWAVSHIVLWWSWRTNIVAISILVLALVGARMQDRKKEVLMGEAWQHWEARTSYWPRWSNLPKAGVGLWVAGIAVWLLISWSHIHAGGIPAGVWRWIG</sequence>
<dbReference type="InterPro" id="IPR009915">
    <property type="entry name" value="NnrU_dom"/>
</dbReference>
<evidence type="ECO:0000256" key="1">
    <source>
        <dbReference type="ARBA" id="ARBA00004141"/>
    </source>
</evidence>
<accession>A0A1I5KQI9</accession>
<feature type="transmembrane region" description="Helical" evidence="5">
    <location>
        <begin position="126"/>
        <end position="155"/>
    </location>
</feature>
<evidence type="ECO:0000259" key="6">
    <source>
        <dbReference type="Pfam" id="PF07298"/>
    </source>
</evidence>
<dbReference type="Proteomes" id="UP000199331">
    <property type="component" value="Unassembled WGS sequence"/>
</dbReference>
<dbReference type="RefSeq" id="WP_090476906.1">
    <property type="nucleotide sequence ID" value="NZ_FOWZ01000001.1"/>
</dbReference>
<protein>
    <submittedName>
        <fullName evidence="7">Uncharacterized membrane protein</fullName>
    </submittedName>
</protein>
<feature type="transmembrane region" description="Helical" evidence="5">
    <location>
        <begin position="70"/>
        <end position="92"/>
    </location>
</feature>
<reference evidence="8" key="1">
    <citation type="submission" date="2016-10" db="EMBL/GenBank/DDBJ databases">
        <authorList>
            <person name="Varghese N."/>
            <person name="Submissions S."/>
        </authorList>
    </citation>
    <scope>NUCLEOTIDE SEQUENCE [LARGE SCALE GENOMIC DNA]</scope>
    <source>
        <strain evidence="8">CGMCC 1.7715</strain>
    </source>
</reference>
<dbReference type="GO" id="GO:0016020">
    <property type="term" value="C:membrane"/>
    <property type="evidence" value="ECO:0007669"/>
    <property type="project" value="UniProtKB-SubCell"/>
</dbReference>
<dbReference type="EMBL" id="FOWZ01000001">
    <property type="protein sequence ID" value="SFO87235.1"/>
    <property type="molecule type" value="Genomic_DNA"/>
</dbReference>
<dbReference type="Gene3D" id="1.20.120.1630">
    <property type="match status" value="1"/>
</dbReference>
<keyword evidence="4 5" id="KW-0472">Membrane</keyword>
<evidence type="ECO:0000256" key="4">
    <source>
        <dbReference type="ARBA" id="ARBA00023136"/>
    </source>
</evidence>
<dbReference type="Pfam" id="PF07298">
    <property type="entry name" value="NnrU"/>
    <property type="match status" value="1"/>
</dbReference>
<evidence type="ECO:0000256" key="2">
    <source>
        <dbReference type="ARBA" id="ARBA00022692"/>
    </source>
</evidence>